<evidence type="ECO:0000256" key="3">
    <source>
        <dbReference type="ARBA" id="ARBA00022842"/>
    </source>
</evidence>
<evidence type="ECO:0000313" key="11">
    <source>
        <dbReference type="EMBL" id="UOE26625.1"/>
    </source>
</evidence>
<keyword evidence="2 6" id="KW-0479">Metal-binding</keyword>
<evidence type="ECO:0000256" key="8">
    <source>
        <dbReference type="SAM" id="MobiDB-lite"/>
    </source>
</evidence>
<feature type="region of interest" description="Disordered" evidence="8">
    <location>
        <begin position="491"/>
        <end position="515"/>
    </location>
</feature>
<keyword evidence="7" id="KW-0175">Coiled coil</keyword>
<comment type="subunit">
    <text evidence="6">Homodimer.</text>
</comment>
<name>A0ABY4B0S7_9MICO</name>
<dbReference type="SUPFAM" id="SSF52518">
    <property type="entry name" value="Thiamin diphosphate-binding fold (THDP-binding)"/>
    <property type="match status" value="3"/>
</dbReference>
<dbReference type="Pfam" id="PF02776">
    <property type="entry name" value="TPP_enzyme_N"/>
    <property type="match status" value="1"/>
</dbReference>
<sequence length="663" mass="68138">MTDPGAAGAAPEASEHRRSPASQFAVALLAELERLGVRDVVVAPGSRSQALALAAAEFERAGRLRLHVRIDERSAGFLALGLGVESGHPAAVVATSGTAVANLHPSVLEAHHAGVPLLVLAADRPAELRGIRSNQTTMQPGIFAGAVRLERDVSAPEGAPGEVETAAELARLAVAAAEGRDGTGEPVPHPGPGPVLLNLQLREPLSAVAELPPPAADGPEPSLSPVGDAGAGGVSGQAGALARGPRTVVVAGAGAGPAAEALARAGGWPLIAEITSGARFGPNLVPAYREVLAERGLGDAVERLVVFGHPTLSRELPALVQREGVETVVVAPSGVEWFNPGHRARRFERAVHVEPGAPAEGERAWLGRWLQAGRALAAASAPAEPEAVRTGVDETGHVTDFAAQRAFLDAQLGRMREPVGRRLLAESVWSASWPHDRLVLGASRLIRDADRVVPGRRIHAHANRGLSGIDGTVATALGIAIASQQPAAAEAGEPAQAAAEASAAGPAPAAHEGFDPAAGDDLAAMLARAAEVEQQLAEAKAGRAAQEARARAESSVTRVLLGDLTLLHDVGSLLLGAGETRPRILVVVGNDGGGTIFDSLEVAASAPAEAFDRVQYTPQSVDLEALARAYGWRYRRAAVRSELEAALGEAVTEPTILEVPLSR</sequence>
<dbReference type="PANTHER" id="PTHR42916:SF1">
    <property type="entry name" value="PROTEIN PHYLLO, CHLOROPLASTIC"/>
    <property type="match status" value="1"/>
</dbReference>
<dbReference type="HAMAP" id="MF_01659">
    <property type="entry name" value="MenD"/>
    <property type="match status" value="1"/>
</dbReference>
<dbReference type="GO" id="GO:0070204">
    <property type="term" value="F:2-succinyl-5-enolpyruvyl-6-hydroxy-3-cyclohexene-1-carboxylic-acid synthase activity"/>
    <property type="evidence" value="ECO:0007669"/>
    <property type="project" value="UniProtKB-EC"/>
</dbReference>
<organism evidence="11 12">
    <name type="scientific">Agromyces soli</name>
    <dbReference type="NCBI Taxonomy" id="659012"/>
    <lineage>
        <taxon>Bacteria</taxon>
        <taxon>Bacillati</taxon>
        <taxon>Actinomycetota</taxon>
        <taxon>Actinomycetes</taxon>
        <taxon>Micrococcales</taxon>
        <taxon>Microbacteriaceae</taxon>
        <taxon>Agromyces</taxon>
    </lineage>
</organism>
<keyword evidence="1 6" id="KW-0808">Transferase</keyword>
<feature type="domain" description="Thiamine pyrophosphate enzyme N-terminal TPP-binding" evidence="10">
    <location>
        <begin position="26"/>
        <end position="136"/>
    </location>
</feature>
<evidence type="ECO:0000256" key="6">
    <source>
        <dbReference type="HAMAP-Rule" id="MF_01659"/>
    </source>
</evidence>
<dbReference type="Proteomes" id="UP000831304">
    <property type="component" value="Chromosome"/>
</dbReference>
<dbReference type="InterPro" id="IPR004433">
    <property type="entry name" value="MenaQ_synth_MenD"/>
</dbReference>
<feature type="domain" description="Thiamine pyrophosphate enzyme TPP-binding" evidence="9">
    <location>
        <begin position="557"/>
        <end position="659"/>
    </location>
</feature>
<evidence type="ECO:0000313" key="12">
    <source>
        <dbReference type="Proteomes" id="UP000831304"/>
    </source>
</evidence>
<keyword evidence="6" id="KW-0474">Menaquinone biosynthesis</keyword>
<evidence type="ECO:0000256" key="2">
    <source>
        <dbReference type="ARBA" id="ARBA00022723"/>
    </source>
</evidence>
<evidence type="ECO:0000259" key="10">
    <source>
        <dbReference type="Pfam" id="PF02776"/>
    </source>
</evidence>
<feature type="compositionally biased region" description="Low complexity" evidence="8">
    <location>
        <begin position="491"/>
        <end position="510"/>
    </location>
</feature>
<dbReference type="Pfam" id="PF02775">
    <property type="entry name" value="TPP_enzyme_C"/>
    <property type="match status" value="1"/>
</dbReference>
<comment type="cofactor">
    <cofactor evidence="6">
        <name>thiamine diphosphate</name>
        <dbReference type="ChEBI" id="CHEBI:58937"/>
    </cofactor>
    <text evidence="6">Binds 1 thiamine pyrophosphate per subunit.</text>
</comment>
<dbReference type="EMBL" id="CP094533">
    <property type="protein sequence ID" value="UOE26625.1"/>
    <property type="molecule type" value="Genomic_DNA"/>
</dbReference>
<dbReference type="PANTHER" id="PTHR42916">
    <property type="entry name" value="2-SUCCINYL-5-ENOLPYRUVYL-6-HYDROXY-3-CYCLOHEXENE-1-CARBOXYLATE SYNTHASE"/>
    <property type="match status" value="1"/>
</dbReference>
<keyword evidence="12" id="KW-1185">Reference proteome</keyword>
<comment type="function">
    <text evidence="6">Catalyzes the thiamine diphosphate-dependent decarboxylation of 2-oxoglutarate and the subsequent addition of the resulting succinic semialdehyde-thiamine pyrophosphate anion to isochorismate to yield 2-succinyl-5-enolpyruvyl-6-hydroxy-3-cyclohexene-1-carboxylate (SEPHCHC).</text>
</comment>
<gene>
    <name evidence="6 11" type="primary">menD</name>
    <name evidence="11" type="ORF">MTP13_02265</name>
</gene>
<comment type="pathway">
    <text evidence="6">Quinol/quinone metabolism; menaquinone biosynthesis.</text>
</comment>
<comment type="pathway">
    <text evidence="6">Quinol/quinone metabolism; 1,4-dihydroxy-2-naphthoate biosynthesis; 1,4-dihydroxy-2-naphthoate from chorismate: step 2/7.</text>
</comment>
<dbReference type="Gene3D" id="3.40.50.1220">
    <property type="entry name" value="TPP-binding domain"/>
    <property type="match status" value="1"/>
</dbReference>
<dbReference type="NCBIfam" id="TIGR00173">
    <property type="entry name" value="menD"/>
    <property type="match status" value="1"/>
</dbReference>
<dbReference type="CDD" id="cd07037">
    <property type="entry name" value="TPP_PYR_MenD"/>
    <property type="match status" value="1"/>
</dbReference>
<evidence type="ECO:0000256" key="4">
    <source>
        <dbReference type="ARBA" id="ARBA00023052"/>
    </source>
</evidence>
<dbReference type="RefSeq" id="WP_243569441.1">
    <property type="nucleotide sequence ID" value="NZ_BAAARD010000004.1"/>
</dbReference>
<evidence type="ECO:0000256" key="1">
    <source>
        <dbReference type="ARBA" id="ARBA00022679"/>
    </source>
</evidence>
<comment type="catalytic activity">
    <reaction evidence="6">
        <text>isochorismate + 2-oxoglutarate + H(+) = 5-enolpyruvoyl-6-hydroxy-2-succinyl-cyclohex-3-ene-1-carboxylate + CO2</text>
        <dbReference type="Rhea" id="RHEA:25593"/>
        <dbReference type="ChEBI" id="CHEBI:15378"/>
        <dbReference type="ChEBI" id="CHEBI:16526"/>
        <dbReference type="ChEBI" id="CHEBI:16810"/>
        <dbReference type="ChEBI" id="CHEBI:29780"/>
        <dbReference type="ChEBI" id="CHEBI:58818"/>
        <dbReference type="EC" id="2.2.1.9"/>
    </reaction>
</comment>
<dbReference type="EC" id="2.2.1.9" evidence="6"/>
<comment type="cofactor">
    <cofactor evidence="6">
        <name>Mg(2+)</name>
        <dbReference type="ChEBI" id="CHEBI:18420"/>
    </cofactor>
    <cofactor evidence="6">
        <name>Mn(2+)</name>
        <dbReference type="ChEBI" id="CHEBI:29035"/>
    </cofactor>
</comment>
<feature type="coiled-coil region" evidence="7">
    <location>
        <begin position="522"/>
        <end position="549"/>
    </location>
</feature>
<keyword evidence="4 6" id="KW-0786">Thiamine pyrophosphate</keyword>
<reference evidence="11 12" key="1">
    <citation type="submission" date="2022-03" db="EMBL/GenBank/DDBJ databases">
        <title>Agromyces sp. isolated from the gut of P. brevitarsis seulensis larvae.</title>
        <authorList>
            <person name="Won M."/>
            <person name="Kwon S.-W."/>
        </authorList>
    </citation>
    <scope>NUCLEOTIDE SEQUENCE [LARGE SCALE GENOMIC DNA]</scope>
    <source>
        <strain evidence="11 12">KACC 16215</strain>
    </source>
</reference>
<comment type="similarity">
    <text evidence="6">Belongs to the TPP enzyme family. MenD subfamily.</text>
</comment>
<keyword evidence="5 6" id="KW-0464">Manganese</keyword>
<dbReference type="Gene3D" id="3.40.50.970">
    <property type="match status" value="2"/>
</dbReference>
<proteinExistence type="inferred from homology"/>
<keyword evidence="3 6" id="KW-0460">Magnesium</keyword>
<evidence type="ECO:0000256" key="5">
    <source>
        <dbReference type="ARBA" id="ARBA00023211"/>
    </source>
</evidence>
<evidence type="ECO:0000256" key="7">
    <source>
        <dbReference type="SAM" id="Coils"/>
    </source>
</evidence>
<evidence type="ECO:0000259" key="9">
    <source>
        <dbReference type="Pfam" id="PF02775"/>
    </source>
</evidence>
<feature type="region of interest" description="Disordered" evidence="8">
    <location>
        <begin position="210"/>
        <end position="232"/>
    </location>
</feature>
<dbReference type="InterPro" id="IPR011766">
    <property type="entry name" value="TPP_enzyme_TPP-bd"/>
</dbReference>
<protein>
    <recommendedName>
        <fullName evidence="6">2-succinyl-5-enolpyruvyl-6-hydroxy-3-cyclohexene-1-carboxylate synthase</fullName>
        <shortName evidence="6">SEPHCHC synthase</shortName>
        <ecNumber evidence="6">2.2.1.9</ecNumber>
    </recommendedName>
    <alternativeName>
        <fullName evidence="6">Menaquinone biosynthesis protein MenD</fullName>
    </alternativeName>
</protein>
<accession>A0ABY4B0S7</accession>
<dbReference type="InterPro" id="IPR012001">
    <property type="entry name" value="Thiamin_PyroP_enz_TPP-bd_dom"/>
</dbReference>
<dbReference type="InterPro" id="IPR029061">
    <property type="entry name" value="THDP-binding"/>
</dbReference>